<protein>
    <recommendedName>
        <fullName evidence="4">laccase</fullName>
        <ecNumber evidence="4">1.10.3.2</ecNumber>
    </recommendedName>
</protein>
<feature type="chain" id="PRO_5019374212" description="laccase" evidence="12">
    <location>
        <begin position="23"/>
        <end position="586"/>
    </location>
</feature>
<evidence type="ECO:0000256" key="8">
    <source>
        <dbReference type="ARBA" id="ARBA00023008"/>
    </source>
</evidence>
<dbReference type="CDD" id="cd13901">
    <property type="entry name" value="CuRO_3_MaLCC_like"/>
    <property type="match status" value="1"/>
</dbReference>
<keyword evidence="9" id="KW-1015">Disulfide bond</keyword>
<comment type="caution">
    <text evidence="16">The sequence shown here is derived from an EMBL/GenBank/DDBJ whole genome shotgun (WGS) entry which is preliminary data.</text>
</comment>
<sequence>MTVPYVPWIAAYLLMFGNPAWGGPVSSPGQGLAVRALCPVQAGGTGCGQNNETNRACWKDNWDICTDYEITTPNLTTTRNIDLYLTNVTSFAPDGVPKPVMLINGVYPGPPIIADWGDYLNITVHNQLQDNGTSIHWHGLRQSGSNLQDGVNGVTECPLPPGASKTYYFRATQYGTSWYHSHFGMQYGNGVAGAIQINGPASADYDIDLGPYPITDWYHETADQLQLEAEQTGPVKSSNILFNGTNINPVCSGGAYNKVTLTHGKKHLLRLINMSVEDHFTVSLVGHNFTVIATDLVPVTPVNMSQIFLGIGQRYDVIIDADQAVDNYWFNATIGGGGFCGASNNPYPAAIFSYAGAPDALPTYTGTPITADCHDATGFCPVVKRTADPASFNSHEQELAVDFTKTVTARGSVFRWTVNGSDIDVSWEKPTLQYIAEPNSTFPPHSNVVEITATSGWSYVVIDNISRIPHPIHLHGHDFLVLGSSDTGTFDPVTDQSKLNFTNPVRRDVAMLPAGWLVIAHQIDNPGAWLLHCHIAAHVSEGLSVQFLELKDQIGTTMDLSQIEPTCKQWRAYQPTAKYQKVDSGL</sequence>
<dbReference type="Gene3D" id="2.60.40.420">
    <property type="entry name" value="Cupredoxins - blue copper proteins"/>
    <property type="match status" value="3"/>
</dbReference>
<dbReference type="CDD" id="cd13880">
    <property type="entry name" value="CuRO_2_MaLCC_like"/>
    <property type="match status" value="1"/>
</dbReference>
<dbReference type="STRING" id="177199.A0A420YPB8"/>
<evidence type="ECO:0000259" key="13">
    <source>
        <dbReference type="Pfam" id="PF00394"/>
    </source>
</evidence>
<evidence type="ECO:0000259" key="14">
    <source>
        <dbReference type="Pfam" id="PF07731"/>
    </source>
</evidence>
<proteinExistence type="inferred from homology"/>
<keyword evidence="5" id="KW-0479">Metal-binding</keyword>
<feature type="signal peptide" evidence="12">
    <location>
        <begin position="1"/>
        <end position="22"/>
    </location>
</feature>
<organism evidence="16 17">
    <name type="scientific">Coniochaeta pulveracea</name>
    <dbReference type="NCBI Taxonomy" id="177199"/>
    <lineage>
        <taxon>Eukaryota</taxon>
        <taxon>Fungi</taxon>
        <taxon>Dikarya</taxon>
        <taxon>Ascomycota</taxon>
        <taxon>Pezizomycotina</taxon>
        <taxon>Sordariomycetes</taxon>
        <taxon>Sordariomycetidae</taxon>
        <taxon>Coniochaetales</taxon>
        <taxon>Coniochaetaceae</taxon>
        <taxon>Coniochaeta</taxon>
    </lineage>
</organism>
<evidence type="ECO:0000259" key="15">
    <source>
        <dbReference type="Pfam" id="PF07732"/>
    </source>
</evidence>
<dbReference type="InterPro" id="IPR045087">
    <property type="entry name" value="Cu-oxidase_fam"/>
</dbReference>
<feature type="domain" description="Plastocyanin-like" evidence="14">
    <location>
        <begin position="426"/>
        <end position="551"/>
    </location>
</feature>
<evidence type="ECO:0000256" key="5">
    <source>
        <dbReference type="ARBA" id="ARBA00022723"/>
    </source>
</evidence>
<evidence type="ECO:0000256" key="6">
    <source>
        <dbReference type="ARBA" id="ARBA00022729"/>
    </source>
</evidence>
<dbReference type="EC" id="1.10.3.2" evidence="4"/>
<evidence type="ECO:0000313" key="17">
    <source>
        <dbReference type="Proteomes" id="UP000275385"/>
    </source>
</evidence>
<dbReference type="SUPFAM" id="SSF49503">
    <property type="entry name" value="Cupredoxins"/>
    <property type="match status" value="3"/>
</dbReference>
<evidence type="ECO:0000256" key="10">
    <source>
        <dbReference type="ARBA" id="ARBA00023180"/>
    </source>
</evidence>
<dbReference type="Pfam" id="PF00394">
    <property type="entry name" value="Cu-oxidase"/>
    <property type="match status" value="1"/>
</dbReference>
<evidence type="ECO:0000256" key="12">
    <source>
        <dbReference type="SAM" id="SignalP"/>
    </source>
</evidence>
<name>A0A420YPB8_9PEZI</name>
<dbReference type="InterPro" id="IPR001117">
    <property type="entry name" value="Cu-oxidase_2nd"/>
</dbReference>
<dbReference type="PROSITE" id="PS00080">
    <property type="entry name" value="MULTICOPPER_OXIDASE2"/>
    <property type="match status" value="1"/>
</dbReference>
<dbReference type="PANTHER" id="PTHR11709:SF87">
    <property type="entry name" value="LACCASE"/>
    <property type="match status" value="1"/>
</dbReference>
<evidence type="ECO:0000256" key="9">
    <source>
        <dbReference type="ARBA" id="ARBA00023157"/>
    </source>
</evidence>
<reference evidence="16 17" key="1">
    <citation type="submission" date="2018-08" db="EMBL/GenBank/DDBJ databases">
        <title>Draft genome of the lignicolous fungus Coniochaeta pulveracea.</title>
        <authorList>
            <person name="Borstlap C.J."/>
            <person name="De Witt R.N."/>
            <person name="Botha A."/>
            <person name="Volschenk H."/>
        </authorList>
    </citation>
    <scope>NUCLEOTIDE SEQUENCE [LARGE SCALE GENOMIC DNA]</scope>
    <source>
        <strain evidence="16 17">CAB683</strain>
    </source>
</reference>
<keyword evidence="6 12" id="KW-0732">Signal</keyword>
<gene>
    <name evidence="16" type="ORF">DL546_009824</name>
</gene>
<keyword evidence="10" id="KW-0325">Glycoprotein</keyword>
<dbReference type="AlphaFoldDB" id="A0A420YPB8"/>
<dbReference type="EMBL" id="QVQW01000001">
    <property type="protein sequence ID" value="RKU49691.1"/>
    <property type="molecule type" value="Genomic_DNA"/>
</dbReference>
<dbReference type="PANTHER" id="PTHR11709">
    <property type="entry name" value="MULTI-COPPER OXIDASE"/>
    <property type="match status" value="1"/>
</dbReference>
<accession>A0A420YPB8</accession>
<dbReference type="FunFam" id="2.60.40.420:FF:000021">
    <property type="entry name" value="Extracellular dihydrogeodin oxidase/laccase"/>
    <property type="match status" value="1"/>
</dbReference>
<dbReference type="CDD" id="cd13854">
    <property type="entry name" value="CuRO_1_MaLCC_like"/>
    <property type="match status" value="1"/>
</dbReference>
<keyword evidence="7" id="KW-0560">Oxidoreductase</keyword>
<dbReference type="InterPro" id="IPR002355">
    <property type="entry name" value="Cu_oxidase_Cu_BS"/>
</dbReference>
<dbReference type="InterPro" id="IPR008972">
    <property type="entry name" value="Cupredoxin"/>
</dbReference>
<comment type="similarity">
    <text evidence="3">Belongs to the multicopper oxidase family.</text>
</comment>
<evidence type="ECO:0000256" key="4">
    <source>
        <dbReference type="ARBA" id="ARBA00012297"/>
    </source>
</evidence>
<dbReference type="GO" id="GO:0046274">
    <property type="term" value="P:lignin catabolic process"/>
    <property type="evidence" value="ECO:0007669"/>
    <property type="project" value="UniProtKB-KW"/>
</dbReference>
<dbReference type="Pfam" id="PF07732">
    <property type="entry name" value="Cu-oxidase_3"/>
    <property type="match status" value="1"/>
</dbReference>
<dbReference type="InterPro" id="IPR033138">
    <property type="entry name" value="Cu_oxidase_CS"/>
</dbReference>
<keyword evidence="17" id="KW-1185">Reference proteome</keyword>
<dbReference type="Pfam" id="PF07731">
    <property type="entry name" value="Cu-oxidase_2"/>
    <property type="match status" value="1"/>
</dbReference>
<keyword evidence="11" id="KW-0439">Lignin degradation</keyword>
<dbReference type="FunFam" id="2.60.40.420:FF:000045">
    <property type="entry name" value="Laccase 2"/>
    <property type="match status" value="1"/>
</dbReference>
<dbReference type="Proteomes" id="UP000275385">
    <property type="component" value="Unassembled WGS sequence"/>
</dbReference>
<keyword evidence="8" id="KW-0186">Copper</keyword>
<dbReference type="GO" id="GO:0005507">
    <property type="term" value="F:copper ion binding"/>
    <property type="evidence" value="ECO:0007669"/>
    <property type="project" value="InterPro"/>
</dbReference>
<feature type="domain" description="Plastocyanin-like" evidence="15">
    <location>
        <begin position="91"/>
        <end position="201"/>
    </location>
</feature>
<evidence type="ECO:0000256" key="7">
    <source>
        <dbReference type="ARBA" id="ARBA00023002"/>
    </source>
</evidence>
<comment type="cofactor">
    <cofactor evidence="2">
        <name>Cu cation</name>
        <dbReference type="ChEBI" id="CHEBI:23378"/>
    </cofactor>
</comment>
<dbReference type="InterPro" id="IPR011706">
    <property type="entry name" value="Cu-oxidase_C"/>
</dbReference>
<dbReference type="GO" id="GO:0052716">
    <property type="term" value="F:hydroquinone:oxygen oxidoreductase activity"/>
    <property type="evidence" value="ECO:0007669"/>
    <property type="project" value="UniProtKB-EC"/>
</dbReference>
<dbReference type="FunFam" id="2.60.40.420:FF:000046">
    <property type="entry name" value="Multicopper oxidase"/>
    <property type="match status" value="1"/>
</dbReference>
<evidence type="ECO:0000256" key="1">
    <source>
        <dbReference type="ARBA" id="ARBA00000349"/>
    </source>
</evidence>
<dbReference type="PROSITE" id="PS00079">
    <property type="entry name" value="MULTICOPPER_OXIDASE1"/>
    <property type="match status" value="1"/>
</dbReference>
<evidence type="ECO:0000256" key="11">
    <source>
        <dbReference type="ARBA" id="ARBA00023185"/>
    </source>
</evidence>
<dbReference type="OrthoDB" id="2121828at2759"/>
<dbReference type="InterPro" id="IPR011707">
    <property type="entry name" value="Cu-oxidase-like_N"/>
</dbReference>
<evidence type="ECO:0000256" key="3">
    <source>
        <dbReference type="ARBA" id="ARBA00010609"/>
    </source>
</evidence>
<comment type="catalytic activity">
    <reaction evidence="1">
        <text>4 hydroquinone + O2 = 4 benzosemiquinone + 2 H2O</text>
        <dbReference type="Rhea" id="RHEA:11276"/>
        <dbReference type="ChEBI" id="CHEBI:15377"/>
        <dbReference type="ChEBI" id="CHEBI:15379"/>
        <dbReference type="ChEBI" id="CHEBI:17594"/>
        <dbReference type="ChEBI" id="CHEBI:17977"/>
        <dbReference type="EC" id="1.10.3.2"/>
    </reaction>
</comment>
<evidence type="ECO:0000313" key="16">
    <source>
        <dbReference type="EMBL" id="RKU49691.1"/>
    </source>
</evidence>
<feature type="domain" description="Plastocyanin-like" evidence="13">
    <location>
        <begin position="214"/>
        <end position="357"/>
    </location>
</feature>
<evidence type="ECO:0000256" key="2">
    <source>
        <dbReference type="ARBA" id="ARBA00001935"/>
    </source>
</evidence>